<protein>
    <submittedName>
        <fullName evidence="1">Uncharacterized protein</fullName>
    </submittedName>
</protein>
<dbReference type="Proteomes" id="UP000712157">
    <property type="component" value="Unassembled WGS sequence"/>
</dbReference>
<proteinExistence type="predicted"/>
<organism evidence="1 2">
    <name type="scientific">Diplocloster agilis</name>
    <dbReference type="NCBI Taxonomy" id="2850323"/>
    <lineage>
        <taxon>Bacteria</taxon>
        <taxon>Bacillati</taxon>
        <taxon>Bacillota</taxon>
        <taxon>Clostridia</taxon>
        <taxon>Lachnospirales</taxon>
        <taxon>Lachnospiraceae</taxon>
        <taxon>Diplocloster</taxon>
    </lineage>
</organism>
<dbReference type="RefSeq" id="WP_238720230.1">
    <property type="nucleotide sequence ID" value="NZ_JAHQCW010000001.1"/>
</dbReference>
<sequence>MKVDQEKVTEALQAVEKLCQHCGLHTETCYVAVAMRSLSTLKCGEDSTSK</sequence>
<dbReference type="AlphaFoldDB" id="A0A949NGS0"/>
<evidence type="ECO:0000313" key="2">
    <source>
        <dbReference type="Proteomes" id="UP000712157"/>
    </source>
</evidence>
<dbReference type="EMBL" id="JAHQCW010000001">
    <property type="protein sequence ID" value="MBU9735000.1"/>
    <property type="molecule type" value="Genomic_DNA"/>
</dbReference>
<reference evidence="1" key="1">
    <citation type="submission" date="2021-06" db="EMBL/GenBank/DDBJ databases">
        <title>Description of novel taxa of the family Lachnospiraceae.</title>
        <authorList>
            <person name="Chaplin A.V."/>
            <person name="Sokolova S.R."/>
            <person name="Pikina A.P."/>
            <person name="Korzhanova M."/>
            <person name="Belova V."/>
            <person name="Korostin D."/>
            <person name="Efimov B.A."/>
        </authorList>
    </citation>
    <scope>NUCLEOTIDE SEQUENCE</scope>
    <source>
        <strain evidence="1">ASD5720</strain>
    </source>
</reference>
<evidence type="ECO:0000313" key="1">
    <source>
        <dbReference type="EMBL" id="MBU9735000.1"/>
    </source>
</evidence>
<comment type="caution">
    <text evidence="1">The sequence shown here is derived from an EMBL/GenBank/DDBJ whole genome shotgun (WGS) entry which is preliminary data.</text>
</comment>
<gene>
    <name evidence="1" type="ORF">KTH89_00530</name>
</gene>
<keyword evidence="2" id="KW-1185">Reference proteome</keyword>
<accession>A0A949NGS0</accession>
<name>A0A949NGS0_9FIRM</name>